<dbReference type="PROSITE" id="PS51257">
    <property type="entry name" value="PROKAR_LIPOPROTEIN"/>
    <property type="match status" value="1"/>
</dbReference>
<dbReference type="SUPFAM" id="SSF48452">
    <property type="entry name" value="TPR-like"/>
    <property type="match status" value="1"/>
</dbReference>
<evidence type="ECO:0000313" key="9">
    <source>
        <dbReference type="Proteomes" id="UP000281028"/>
    </source>
</evidence>
<evidence type="ECO:0000256" key="2">
    <source>
        <dbReference type="ARBA" id="ARBA00006275"/>
    </source>
</evidence>
<evidence type="ECO:0000256" key="5">
    <source>
        <dbReference type="ARBA" id="ARBA00023237"/>
    </source>
</evidence>
<dbReference type="InterPro" id="IPR033985">
    <property type="entry name" value="SusD-like_N"/>
</dbReference>
<evidence type="ECO:0000259" key="7">
    <source>
        <dbReference type="Pfam" id="PF14322"/>
    </source>
</evidence>
<sequence>MKHTYLLYLMMGSGIFFSSCKKGFLDIATNENISKEQVFSSLDFTERFVNNIYTGIPNGFDRVGEFVSLNALSDEGEPTFKQQAKEFNGGGYNASYFPVSSPSWANTYKNIRKTNLLLANIGGVPANGEADEQLKQRLRGEALFLRSFFYFDLLKFFGPFIISDRPLDVNENLQLPRNSYDECVAFLEKSLDEAIKLLPVTFDAGTGYGRATKGMCMALKSRLLLYAASPLNSADNAARWQKAAAAAKAVIDLNAYALYTKNTDKVINYQQIFQDYGNPELIMSLNFGAGKSLEQAFFPPGNSGWGNTVPTQEMADAYETSDGLLITDPGSVYNAARPYENRDPRFYASVLYHGQPFKGRKLDCSTTGIDGIRTSNNATTTGYYLRKYINENINLNTGAGRTMYWVWFRLAEMYLNYAEAANEAAANPSQDPLIYTYINLIRARSGMPALPAGLDKAAMRKRIRHERQIELAFEEHRFFDIRRWKTGETHLNGYTHGIEWTPDGSSYKIVEVFSRIFQQKMYYMPIPQSEVDKDKQLQQNNGW</sequence>
<reference evidence="8" key="1">
    <citation type="submission" date="2020-05" db="EMBL/GenBank/DDBJ databases">
        <title>Chitinophaga laudate sp. nov., isolated from a tropical peat swamp.</title>
        <authorList>
            <person name="Goh C.B.S."/>
            <person name="Lee M.S."/>
            <person name="Parimannan S."/>
            <person name="Pasbakhsh P."/>
            <person name="Yule C.M."/>
            <person name="Rajandas H."/>
            <person name="Loke S."/>
            <person name="Croft L."/>
            <person name="Tan J.B.L."/>
        </authorList>
    </citation>
    <scope>NUCLEOTIDE SEQUENCE</scope>
    <source>
        <strain evidence="8">Mgbs1</strain>
    </source>
</reference>
<dbReference type="OrthoDB" id="5694214at2"/>
<comment type="subcellular location">
    <subcellularLocation>
        <location evidence="1">Cell outer membrane</location>
    </subcellularLocation>
</comment>
<dbReference type="InterPro" id="IPR011990">
    <property type="entry name" value="TPR-like_helical_dom_sf"/>
</dbReference>
<evidence type="ECO:0000313" key="8">
    <source>
        <dbReference type="EMBL" id="NSL90028.1"/>
    </source>
</evidence>
<dbReference type="EMBL" id="RIAR02000001">
    <property type="protein sequence ID" value="NSL90028.1"/>
    <property type="molecule type" value="Genomic_DNA"/>
</dbReference>
<accession>A0A9Q5D328</accession>
<organism evidence="8 9">
    <name type="scientific">Chitinophaga solisilvae</name>
    <dbReference type="NCBI Taxonomy" id="1233460"/>
    <lineage>
        <taxon>Bacteria</taxon>
        <taxon>Pseudomonadati</taxon>
        <taxon>Bacteroidota</taxon>
        <taxon>Chitinophagia</taxon>
        <taxon>Chitinophagales</taxon>
        <taxon>Chitinophagaceae</taxon>
        <taxon>Chitinophaga</taxon>
    </lineage>
</organism>
<feature type="domain" description="SusD-like N-terminal" evidence="7">
    <location>
        <begin position="103"/>
        <end position="225"/>
    </location>
</feature>
<dbReference type="GO" id="GO:0009279">
    <property type="term" value="C:cell outer membrane"/>
    <property type="evidence" value="ECO:0007669"/>
    <property type="project" value="UniProtKB-SubCell"/>
</dbReference>
<keyword evidence="5" id="KW-0998">Cell outer membrane</keyword>
<name>A0A9Q5D328_9BACT</name>
<feature type="domain" description="RagB/SusD" evidence="6">
    <location>
        <begin position="289"/>
        <end position="543"/>
    </location>
</feature>
<evidence type="ECO:0000256" key="4">
    <source>
        <dbReference type="ARBA" id="ARBA00023136"/>
    </source>
</evidence>
<protein>
    <submittedName>
        <fullName evidence="8">RagB/SusD family nutrient uptake outer membrane protein</fullName>
    </submittedName>
</protein>
<keyword evidence="4" id="KW-0472">Membrane</keyword>
<evidence type="ECO:0000256" key="1">
    <source>
        <dbReference type="ARBA" id="ARBA00004442"/>
    </source>
</evidence>
<keyword evidence="3" id="KW-0732">Signal</keyword>
<keyword evidence="9" id="KW-1185">Reference proteome</keyword>
<comment type="caution">
    <text evidence="8">The sequence shown here is derived from an EMBL/GenBank/DDBJ whole genome shotgun (WGS) entry which is preliminary data.</text>
</comment>
<dbReference type="Pfam" id="PF14322">
    <property type="entry name" value="SusD-like_3"/>
    <property type="match status" value="1"/>
</dbReference>
<gene>
    <name evidence="8" type="ORF">ECE50_024535</name>
</gene>
<dbReference type="Pfam" id="PF07980">
    <property type="entry name" value="SusD_RagB"/>
    <property type="match status" value="1"/>
</dbReference>
<proteinExistence type="inferred from homology"/>
<dbReference type="InterPro" id="IPR012944">
    <property type="entry name" value="SusD_RagB_dom"/>
</dbReference>
<dbReference type="Proteomes" id="UP000281028">
    <property type="component" value="Unassembled WGS sequence"/>
</dbReference>
<dbReference type="Gene3D" id="1.25.40.390">
    <property type="match status" value="1"/>
</dbReference>
<evidence type="ECO:0000259" key="6">
    <source>
        <dbReference type="Pfam" id="PF07980"/>
    </source>
</evidence>
<dbReference type="AlphaFoldDB" id="A0A9Q5D328"/>
<comment type="similarity">
    <text evidence="2">Belongs to the SusD family.</text>
</comment>
<evidence type="ECO:0000256" key="3">
    <source>
        <dbReference type="ARBA" id="ARBA00022729"/>
    </source>
</evidence>